<dbReference type="AlphaFoldDB" id="A0A372NX49"/>
<dbReference type="OrthoDB" id="9802600at2"/>
<dbReference type="RefSeq" id="WP_117390037.1">
    <property type="nucleotide sequence ID" value="NZ_QWDC01000001.1"/>
</dbReference>
<dbReference type="Pfam" id="PF21307">
    <property type="entry name" value="Glyco_hydro_95_C"/>
    <property type="match status" value="1"/>
</dbReference>
<evidence type="ECO:0000259" key="3">
    <source>
        <dbReference type="Pfam" id="PF21307"/>
    </source>
</evidence>
<dbReference type="Gene3D" id="2.70.98.50">
    <property type="entry name" value="putative glycoside hydrolase family protein from bacillus halodurans"/>
    <property type="match status" value="1"/>
</dbReference>
<dbReference type="Proteomes" id="UP000264217">
    <property type="component" value="Unassembled WGS sequence"/>
</dbReference>
<feature type="chain" id="PRO_5016928644" evidence="1">
    <location>
        <begin position="20"/>
        <end position="822"/>
    </location>
</feature>
<dbReference type="GO" id="GO:0005975">
    <property type="term" value="P:carbohydrate metabolic process"/>
    <property type="evidence" value="ECO:0007669"/>
    <property type="project" value="InterPro"/>
</dbReference>
<sequence>MKKLYFLILFILSAGTLQAQKAINHKYGTLMWYKQPAINWNEALPIGNGRMGAMIYGRVKEEHIQLNEQTLWSGAPRDWNNPEAKKYFPQVREAALNRQYKQADSLARKMQGPYTESYLPMADLFIRYRDVKDSVNYRRSLDLDSALSKVQYQSNGITYNRTAFASFPGRVIVMRHTADKRGGISFAANLSSKLHFKVTSEGSNHLVLTGKAPKHVDPVYLWKIKDKDAIQYDDNGEGMTFRLDLLIKNEGGTVKADKNGIVVSKADAVTFILSAVTSYNGFDRSPGLQGKDPAVDAKKHLDAASKLSYARLKADHLKDYQPIFRRVQYYLGESRNKTLPTDERLKLMKTYTDPEMVASIVQFGRYVLIAGSRPGGLPVNLKGLWNDRLRPEYSSNWCIDHDAQMFYYAAETTGLSEMHQPFLDFIRDLSINGRKTAAVNYGLPGWCAHHNTDIWRQTGPVGNYGGGNPHWANWNMAGPWLSAHLFDHYQFTGDKQFLKNEAWPVMKGAAEFCLAWLVKDKNGKLVSAPSASPENTFITAKGDTAELSANSTGDIALMRELFINCIKTAELLHTDNTFAQKLRKALALMPEYKIGSKGQLLEWEQEWQPVDPSHRHLTHLYPVFPGNEISPYTNPLLNAAAIKALELRKKTNCTWGFALKAACWARTGQADSAWATWQEQLRYVSPLSTSPINNYGLFPNFFNSDGKDVIMNGNGCATAVLTEMILQSREDEIDLLPALPEVFATGNAHGLRARGGFTLNLTWSKGKLQNSRLISVLGNKCNLRSATAIKVTSKGKPVQAKRNGNVYTFNTTKGTVYQIVPL</sequence>
<dbReference type="PANTHER" id="PTHR31084:SF0">
    <property type="entry name" value="ALPHA-L-FUCOSIDASE 2"/>
    <property type="match status" value="1"/>
</dbReference>
<dbReference type="InterPro" id="IPR054363">
    <property type="entry name" value="GH95_cat"/>
</dbReference>
<evidence type="ECO:0000313" key="5">
    <source>
        <dbReference type="EMBL" id="RFZ94474.1"/>
    </source>
</evidence>
<comment type="caution">
    <text evidence="5">The sequence shown here is derived from an EMBL/GenBank/DDBJ whole genome shotgun (WGS) entry which is preliminary data.</text>
</comment>
<feature type="domain" description="Glycosyl hydrolase family 95 N-terminal" evidence="2">
    <location>
        <begin position="31"/>
        <end position="280"/>
    </location>
</feature>
<dbReference type="Gene3D" id="2.60.40.1180">
    <property type="entry name" value="Golgi alpha-mannosidase II"/>
    <property type="match status" value="1"/>
</dbReference>
<name>A0A372NX49_9SPHI</name>
<dbReference type="PANTHER" id="PTHR31084">
    <property type="entry name" value="ALPHA-L-FUCOSIDASE 2"/>
    <property type="match status" value="1"/>
</dbReference>
<dbReference type="InterPro" id="IPR027414">
    <property type="entry name" value="GH95_N_dom"/>
</dbReference>
<dbReference type="Pfam" id="PF14498">
    <property type="entry name" value="Glyco_hyd_65N_2"/>
    <property type="match status" value="1"/>
</dbReference>
<dbReference type="InterPro" id="IPR049053">
    <property type="entry name" value="AFCA-like_C"/>
</dbReference>
<accession>A0A372NX49</accession>
<dbReference type="GO" id="GO:0004560">
    <property type="term" value="F:alpha-L-fucosidase activity"/>
    <property type="evidence" value="ECO:0007669"/>
    <property type="project" value="InterPro"/>
</dbReference>
<dbReference type="SUPFAM" id="SSF48208">
    <property type="entry name" value="Six-hairpin glycosidases"/>
    <property type="match status" value="1"/>
</dbReference>
<dbReference type="InterPro" id="IPR016518">
    <property type="entry name" value="Alpha-L-fucosidase"/>
</dbReference>
<feature type="domain" description="Glycosyl hydrolase family 95 catalytic" evidence="4">
    <location>
        <begin position="308"/>
        <end position="725"/>
    </location>
</feature>
<evidence type="ECO:0000313" key="6">
    <source>
        <dbReference type="Proteomes" id="UP000264217"/>
    </source>
</evidence>
<dbReference type="InterPro" id="IPR013780">
    <property type="entry name" value="Glyco_hydro_b"/>
</dbReference>
<evidence type="ECO:0000259" key="4">
    <source>
        <dbReference type="Pfam" id="PF22124"/>
    </source>
</evidence>
<dbReference type="PIRSF" id="PIRSF007663">
    <property type="entry name" value="UCP007663"/>
    <property type="match status" value="1"/>
</dbReference>
<protein>
    <submittedName>
        <fullName evidence="5">Glycoside hydrolase family 95 protein</fullName>
    </submittedName>
</protein>
<dbReference type="EMBL" id="QWDC01000001">
    <property type="protein sequence ID" value="RFZ94474.1"/>
    <property type="molecule type" value="Genomic_DNA"/>
</dbReference>
<proteinExistence type="predicted"/>
<feature type="signal peptide" evidence="1">
    <location>
        <begin position="1"/>
        <end position="19"/>
    </location>
</feature>
<dbReference type="InterPro" id="IPR008928">
    <property type="entry name" value="6-hairpin_glycosidase_sf"/>
</dbReference>
<reference evidence="5 6" key="1">
    <citation type="submission" date="2018-08" db="EMBL/GenBank/DDBJ databases">
        <title>Mucilaginibacter sp. MYSH2.</title>
        <authorList>
            <person name="Seo T."/>
        </authorList>
    </citation>
    <scope>NUCLEOTIDE SEQUENCE [LARGE SCALE GENOMIC DNA]</scope>
    <source>
        <strain evidence="5 6">MYSH2</strain>
    </source>
</reference>
<feature type="domain" description="Alpha fucosidase A-like C-terminal" evidence="3">
    <location>
        <begin position="727"/>
        <end position="819"/>
    </location>
</feature>
<evidence type="ECO:0000256" key="1">
    <source>
        <dbReference type="SAM" id="SignalP"/>
    </source>
</evidence>
<organism evidence="5 6">
    <name type="scientific">Mucilaginibacter conchicola</name>
    <dbReference type="NCBI Taxonomy" id="2303333"/>
    <lineage>
        <taxon>Bacteria</taxon>
        <taxon>Pseudomonadati</taxon>
        <taxon>Bacteroidota</taxon>
        <taxon>Sphingobacteriia</taxon>
        <taxon>Sphingobacteriales</taxon>
        <taxon>Sphingobacteriaceae</taxon>
        <taxon>Mucilaginibacter</taxon>
    </lineage>
</organism>
<dbReference type="Pfam" id="PF22124">
    <property type="entry name" value="Glyco_hydro_95_cat"/>
    <property type="match status" value="1"/>
</dbReference>
<keyword evidence="5" id="KW-0378">Hydrolase</keyword>
<keyword evidence="6" id="KW-1185">Reference proteome</keyword>
<keyword evidence="1" id="KW-0732">Signal</keyword>
<gene>
    <name evidence="5" type="ORF">D0C36_02690</name>
</gene>
<evidence type="ECO:0000259" key="2">
    <source>
        <dbReference type="Pfam" id="PF14498"/>
    </source>
</evidence>